<dbReference type="PROSITE" id="PS50157">
    <property type="entry name" value="ZINC_FINGER_C2H2_2"/>
    <property type="match status" value="1"/>
</dbReference>
<dbReference type="Gene3D" id="3.30.160.60">
    <property type="entry name" value="Classic Zinc Finger"/>
    <property type="match status" value="3"/>
</dbReference>
<organism evidence="11 12">
    <name type="scientific">Brassicogethes aeneus</name>
    <name type="common">Rape pollen beetle</name>
    <name type="synonym">Meligethes aeneus</name>
    <dbReference type="NCBI Taxonomy" id="1431903"/>
    <lineage>
        <taxon>Eukaryota</taxon>
        <taxon>Metazoa</taxon>
        <taxon>Ecdysozoa</taxon>
        <taxon>Arthropoda</taxon>
        <taxon>Hexapoda</taxon>
        <taxon>Insecta</taxon>
        <taxon>Pterygota</taxon>
        <taxon>Neoptera</taxon>
        <taxon>Endopterygota</taxon>
        <taxon>Coleoptera</taxon>
        <taxon>Polyphaga</taxon>
        <taxon>Cucujiformia</taxon>
        <taxon>Nitidulidae</taxon>
        <taxon>Meligethinae</taxon>
        <taxon>Brassicogethes</taxon>
    </lineage>
</organism>
<accession>A0A9P0BJE5</accession>
<dbReference type="GO" id="GO:0003677">
    <property type="term" value="F:DNA binding"/>
    <property type="evidence" value="ECO:0007669"/>
    <property type="project" value="UniProtKB-KW"/>
</dbReference>
<evidence type="ECO:0000256" key="8">
    <source>
        <dbReference type="PROSITE-ProRule" id="PRU00042"/>
    </source>
</evidence>
<reference evidence="11" key="1">
    <citation type="submission" date="2021-12" db="EMBL/GenBank/DDBJ databases">
        <authorList>
            <person name="King R."/>
        </authorList>
    </citation>
    <scope>NUCLEOTIDE SEQUENCE</scope>
</reference>
<evidence type="ECO:0000313" key="12">
    <source>
        <dbReference type="Proteomes" id="UP001154078"/>
    </source>
</evidence>
<keyword evidence="7" id="KW-0539">Nucleus</keyword>
<dbReference type="Proteomes" id="UP001154078">
    <property type="component" value="Chromosome 9"/>
</dbReference>
<dbReference type="SUPFAM" id="SSF57667">
    <property type="entry name" value="beta-beta-alpha zinc fingers"/>
    <property type="match status" value="1"/>
</dbReference>
<evidence type="ECO:0000256" key="6">
    <source>
        <dbReference type="ARBA" id="ARBA00023125"/>
    </source>
</evidence>
<keyword evidence="4 8" id="KW-0863">Zinc-finger</keyword>
<keyword evidence="12" id="KW-1185">Reference proteome</keyword>
<dbReference type="GO" id="GO:0005634">
    <property type="term" value="C:nucleus"/>
    <property type="evidence" value="ECO:0007669"/>
    <property type="project" value="UniProtKB-SubCell"/>
</dbReference>
<keyword evidence="5" id="KW-0862">Zinc</keyword>
<dbReference type="OrthoDB" id="7764447at2759"/>
<keyword evidence="2" id="KW-0479">Metal-binding</keyword>
<evidence type="ECO:0000256" key="1">
    <source>
        <dbReference type="ARBA" id="ARBA00004123"/>
    </source>
</evidence>
<protein>
    <recommendedName>
        <fullName evidence="10">C2H2-type domain-containing protein</fullName>
    </recommendedName>
</protein>
<dbReference type="PANTHER" id="PTHR24392">
    <property type="entry name" value="ZINC FINGER PROTEIN"/>
    <property type="match status" value="1"/>
</dbReference>
<evidence type="ECO:0000256" key="7">
    <source>
        <dbReference type="ARBA" id="ARBA00023242"/>
    </source>
</evidence>
<evidence type="ECO:0000256" key="9">
    <source>
        <dbReference type="SAM" id="MobiDB-lite"/>
    </source>
</evidence>
<name>A0A9P0BJE5_BRAAE</name>
<gene>
    <name evidence="11" type="ORF">MELIAE_LOCUS13062</name>
</gene>
<dbReference type="InterPro" id="IPR036236">
    <property type="entry name" value="Znf_C2H2_sf"/>
</dbReference>
<keyword evidence="3" id="KW-0677">Repeat</keyword>
<feature type="domain" description="C2H2-type" evidence="10">
    <location>
        <begin position="258"/>
        <end position="285"/>
    </location>
</feature>
<dbReference type="PANTHER" id="PTHR24392:SF31">
    <property type="entry name" value="C2H2-TYPE DOMAIN-CONTAINING PROTEIN"/>
    <property type="match status" value="1"/>
</dbReference>
<dbReference type="InterPro" id="IPR013087">
    <property type="entry name" value="Znf_C2H2_type"/>
</dbReference>
<dbReference type="AlphaFoldDB" id="A0A9P0BJE5"/>
<feature type="region of interest" description="Disordered" evidence="9">
    <location>
        <begin position="50"/>
        <end position="69"/>
    </location>
</feature>
<evidence type="ECO:0000256" key="4">
    <source>
        <dbReference type="ARBA" id="ARBA00022771"/>
    </source>
</evidence>
<comment type="subcellular location">
    <subcellularLocation>
        <location evidence="1">Nucleus</location>
    </subcellularLocation>
</comment>
<sequence>MEPIIVKKEPKEPVDGSVGDILMNYNKSRPTSADQEIPSTSEIAIKQESKEELNNYDNPMDDDELEVKKGLKTSRDEEVKVKFEGKEEMLLDKGLEESYCDYPDHVDESDLLTCNIKEEERDSDFEEDYHGVKFDEESRTDSDVVNKKLLAKKDVLGKLKCNNCAYVTIRKDHFRTHLNMHNRKKYLKCHFCEYKAATLQSLNAHVLSKHKSENKGENEIKITSKIHTCPKCAYSTVIKSHYDRHVKVCLKLKNVRWYKCHICNYKTILKSNLNSHIKNHNQIKQLKCLFCQYQSNRKSSVDNHILFKHSDLLNESNQNLITSKVHCCQHCNFKTTHASDLKRHLNHNH</sequence>
<dbReference type="EMBL" id="OV121140">
    <property type="protein sequence ID" value="CAH0564527.1"/>
    <property type="molecule type" value="Genomic_DNA"/>
</dbReference>
<evidence type="ECO:0000256" key="5">
    <source>
        <dbReference type="ARBA" id="ARBA00022833"/>
    </source>
</evidence>
<dbReference type="GO" id="GO:0008270">
    <property type="term" value="F:zinc ion binding"/>
    <property type="evidence" value="ECO:0007669"/>
    <property type="project" value="UniProtKB-KW"/>
</dbReference>
<evidence type="ECO:0000313" key="11">
    <source>
        <dbReference type="EMBL" id="CAH0564527.1"/>
    </source>
</evidence>
<evidence type="ECO:0000259" key="10">
    <source>
        <dbReference type="PROSITE" id="PS50157"/>
    </source>
</evidence>
<keyword evidence="6" id="KW-0238">DNA-binding</keyword>
<proteinExistence type="predicted"/>
<dbReference type="SMART" id="SM00355">
    <property type="entry name" value="ZnF_C2H2"/>
    <property type="match status" value="6"/>
</dbReference>
<evidence type="ECO:0000256" key="3">
    <source>
        <dbReference type="ARBA" id="ARBA00022737"/>
    </source>
</evidence>
<evidence type="ECO:0000256" key="2">
    <source>
        <dbReference type="ARBA" id="ARBA00022723"/>
    </source>
</evidence>